<proteinExistence type="predicted"/>
<evidence type="ECO:0000256" key="3">
    <source>
        <dbReference type="ARBA" id="ARBA00022452"/>
    </source>
</evidence>
<evidence type="ECO:0000256" key="5">
    <source>
        <dbReference type="ARBA" id="ARBA00022729"/>
    </source>
</evidence>
<keyword evidence="2" id="KW-0813">Transport</keyword>
<keyword evidence="10" id="KW-1185">Reference proteome</keyword>
<evidence type="ECO:0000313" key="9">
    <source>
        <dbReference type="EMBL" id="MCW3804784.1"/>
    </source>
</evidence>
<protein>
    <submittedName>
        <fullName evidence="9">TonB-dependent receptor</fullName>
    </submittedName>
</protein>
<keyword evidence="9" id="KW-0675">Receptor</keyword>
<dbReference type="GO" id="GO:0009279">
    <property type="term" value="C:cell outer membrane"/>
    <property type="evidence" value="ECO:0007669"/>
    <property type="project" value="UniProtKB-SubCell"/>
</dbReference>
<accession>A0AAE3MBY8</accession>
<dbReference type="GO" id="GO:0015344">
    <property type="term" value="F:siderophore uptake transmembrane transporter activity"/>
    <property type="evidence" value="ECO:0007669"/>
    <property type="project" value="TreeGrafter"/>
</dbReference>
<dbReference type="InterPro" id="IPR008969">
    <property type="entry name" value="CarboxyPept-like_regulatory"/>
</dbReference>
<comment type="caution">
    <text evidence="9">The sequence shown here is derived from an EMBL/GenBank/DDBJ whole genome shotgun (WGS) entry which is preliminary data.</text>
</comment>
<evidence type="ECO:0000259" key="8">
    <source>
        <dbReference type="Pfam" id="PF07715"/>
    </source>
</evidence>
<feature type="domain" description="TonB-dependent receptor plug" evidence="8">
    <location>
        <begin position="231"/>
        <end position="309"/>
    </location>
</feature>
<evidence type="ECO:0000256" key="1">
    <source>
        <dbReference type="ARBA" id="ARBA00004571"/>
    </source>
</evidence>
<dbReference type="Gene3D" id="2.40.170.20">
    <property type="entry name" value="TonB-dependent receptor, beta-barrel domain"/>
    <property type="match status" value="1"/>
</dbReference>
<keyword evidence="7" id="KW-0998">Cell outer membrane</keyword>
<comment type="subcellular location">
    <subcellularLocation>
        <location evidence="1">Cell outer membrane</location>
        <topology evidence="1">Multi-pass membrane protein</topology>
    </subcellularLocation>
</comment>
<sequence>MNLSRVLKYICTLTVLYSSCLFSYGQSILQKEIDIPKVSGSTLELLQILENEVGIPFSYSNRLCLDNNVILSSSRNTIEGFINELFHDCPVVISERKNKIILLPDNSHSHNKEICISGFVRSKKDGEILIGASVYESHLWEGINSNNFGYYNLILQEGEVVINCSYVGYESVQHRFYLKNDTVLNFSLQENASISEIPIVSFITPEGINSTRNSTISLPVAQIKKVPAFMGEIDVARTLQLLPGINGGSEGVSGLFVRGGSADQNLFLLDDVPVYNISHLFGFFSVFNEDAINNVTVTKGGFPARYGGRLSSVVDIRLKDGNDKKIKGTASLGMMSSKLALDGPLYKEKTTFSLSFRRSYYDLVSMLIQSANNSRTSFYFYDTNAKITHKVNDKNRLYLSFYGGRDRVYTKYNFSEVRNPSQPIDGTETIDVNDENYSGWGNTVSSFRWNKIYSDKLFSNISLAYSNYTYFVGHEEHLIDYDTWDYYEQKAYSGITDYLAKVDFDYFLTPSHHVRFGGNYIFHAFNPGSDIIRESRNTATVLDSTIGGKNVHGNELYLYLEDDFDLTHNIKVNAGMHGSLYFTKGKWYRSWQPRLSMRYLVTPKLALKASYSRMTQYMHLLSTSAVSLPTDYWIPVSDNVKPQHATQVSIGGKFEINKGFDISVMGYYKDYHNLIAQGEDNVSDVYTNSWEEGLVRGVGNAKGLEFLIHKKTGKFTGWVGYTLAKAIQKYAELNGGESFPTTNDRRHDLGIFGSYEVSPKIDISATWLFGSGNTVTLPSQKYYNPRLPGSDNSLQSGYSEYISTYNGYKMPVFHRMDVGINLKKETKRGERVWTMGVYNLYGRQNAFSLYFSNEIDESTGNMKRELKQLSIFPFPIPYIRYTLKF</sequence>
<keyword evidence="3" id="KW-1134">Transmembrane beta strand</keyword>
<dbReference type="Pfam" id="PF07715">
    <property type="entry name" value="Plug"/>
    <property type="match status" value="1"/>
</dbReference>
<evidence type="ECO:0000256" key="4">
    <source>
        <dbReference type="ARBA" id="ARBA00022692"/>
    </source>
</evidence>
<evidence type="ECO:0000256" key="7">
    <source>
        <dbReference type="ARBA" id="ARBA00023237"/>
    </source>
</evidence>
<organism evidence="9 10">
    <name type="scientific">Plebeiibacterium marinum</name>
    <dbReference type="NCBI Taxonomy" id="2992111"/>
    <lineage>
        <taxon>Bacteria</taxon>
        <taxon>Pseudomonadati</taxon>
        <taxon>Bacteroidota</taxon>
        <taxon>Bacteroidia</taxon>
        <taxon>Marinilabiliales</taxon>
        <taxon>Marinilabiliaceae</taxon>
        <taxon>Plebeiibacterium</taxon>
    </lineage>
</organism>
<evidence type="ECO:0000256" key="6">
    <source>
        <dbReference type="ARBA" id="ARBA00023136"/>
    </source>
</evidence>
<gene>
    <name evidence="9" type="ORF">OM074_04045</name>
</gene>
<keyword evidence="5" id="KW-0732">Signal</keyword>
<dbReference type="Pfam" id="PF13715">
    <property type="entry name" value="CarbopepD_reg_2"/>
    <property type="match status" value="1"/>
</dbReference>
<keyword evidence="4" id="KW-0812">Transmembrane</keyword>
<dbReference type="InterPro" id="IPR012910">
    <property type="entry name" value="Plug_dom"/>
</dbReference>
<dbReference type="SUPFAM" id="SSF49464">
    <property type="entry name" value="Carboxypeptidase regulatory domain-like"/>
    <property type="match status" value="1"/>
</dbReference>
<dbReference type="PANTHER" id="PTHR30069:SF29">
    <property type="entry name" value="HEMOGLOBIN AND HEMOGLOBIN-HAPTOGLOBIN-BINDING PROTEIN 1-RELATED"/>
    <property type="match status" value="1"/>
</dbReference>
<dbReference type="PANTHER" id="PTHR30069">
    <property type="entry name" value="TONB-DEPENDENT OUTER MEMBRANE RECEPTOR"/>
    <property type="match status" value="1"/>
</dbReference>
<dbReference type="RefSeq" id="WP_301198006.1">
    <property type="nucleotide sequence ID" value="NZ_JAPDPI010000005.1"/>
</dbReference>
<dbReference type="SUPFAM" id="SSF56935">
    <property type="entry name" value="Porins"/>
    <property type="match status" value="1"/>
</dbReference>
<keyword evidence="6" id="KW-0472">Membrane</keyword>
<evidence type="ECO:0000313" key="10">
    <source>
        <dbReference type="Proteomes" id="UP001207408"/>
    </source>
</evidence>
<evidence type="ECO:0000256" key="2">
    <source>
        <dbReference type="ARBA" id="ARBA00022448"/>
    </source>
</evidence>
<dbReference type="InterPro" id="IPR037066">
    <property type="entry name" value="Plug_dom_sf"/>
</dbReference>
<dbReference type="EMBL" id="JAPDPI010000005">
    <property type="protein sequence ID" value="MCW3804784.1"/>
    <property type="molecule type" value="Genomic_DNA"/>
</dbReference>
<dbReference type="Gene3D" id="2.170.130.10">
    <property type="entry name" value="TonB-dependent receptor, plug domain"/>
    <property type="match status" value="1"/>
</dbReference>
<dbReference type="Proteomes" id="UP001207408">
    <property type="component" value="Unassembled WGS sequence"/>
</dbReference>
<name>A0AAE3MBY8_9BACT</name>
<dbReference type="InterPro" id="IPR039426">
    <property type="entry name" value="TonB-dep_rcpt-like"/>
</dbReference>
<dbReference type="GO" id="GO:0044718">
    <property type="term" value="P:siderophore transmembrane transport"/>
    <property type="evidence" value="ECO:0007669"/>
    <property type="project" value="TreeGrafter"/>
</dbReference>
<dbReference type="InterPro" id="IPR036942">
    <property type="entry name" value="Beta-barrel_TonB_sf"/>
</dbReference>
<dbReference type="AlphaFoldDB" id="A0AAE3MBY8"/>
<reference evidence="9" key="1">
    <citation type="submission" date="2022-10" db="EMBL/GenBank/DDBJ databases">
        <authorList>
            <person name="Yu W.X."/>
        </authorList>
    </citation>
    <scope>NUCLEOTIDE SEQUENCE</scope>
    <source>
        <strain evidence="9">D04</strain>
    </source>
</reference>
<dbReference type="Gene3D" id="2.60.40.1120">
    <property type="entry name" value="Carboxypeptidase-like, regulatory domain"/>
    <property type="match status" value="1"/>
</dbReference>